<dbReference type="EMBL" id="JBHTIH010000004">
    <property type="protein sequence ID" value="MFD0739777.1"/>
    <property type="molecule type" value="Genomic_DNA"/>
</dbReference>
<gene>
    <name evidence="3" type="ORF">ACFQZQ_10840</name>
</gene>
<dbReference type="RefSeq" id="WP_386812806.1">
    <property type="nucleotide sequence ID" value="NZ_JBHTIH010000004.1"/>
</dbReference>
<evidence type="ECO:0000313" key="4">
    <source>
        <dbReference type="Proteomes" id="UP001597090"/>
    </source>
</evidence>
<accession>A0ABW2YNM0</accession>
<dbReference type="InterPro" id="IPR013538">
    <property type="entry name" value="ASHA1/2-like_C"/>
</dbReference>
<comment type="similarity">
    <text evidence="1">Belongs to the AHA1 family.</text>
</comment>
<evidence type="ECO:0000256" key="1">
    <source>
        <dbReference type="ARBA" id="ARBA00006817"/>
    </source>
</evidence>
<reference evidence="4" key="1">
    <citation type="journal article" date="2019" name="Int. J. Syst. Evol. Microbiol.">
        <title>The Global Catalogue of Microorganisms (GCM) 10K type strain sequencing project: providing services to taxonomists for standard genome sequencing and annotation.</title>
        <authorList>
            <consortium name="The Broad Institute Genomics Platform"/>
            <consortium name="The Broad Institute Genome Sequencing Center for Infectious Disease"/>
            <person name="Wu L."/>
            <person name="Ma J."/>
        </authorList>
    </citation>
    <scope>NUCLEOTIDE SEQUENCE [LARGE SCALE GENOMIC DNA]</scope>
    <source>
        <strain evidence="4">CCUG 55491</strain>
    </source>
</reference>
<dbReference type="Pfam" id="PF08327">
    <property type="entry name" value="AHSA1"/>
    <property type="match status" value="1"/>
</dbReference>
<evidence type="ECO:0000259" key="2">
    <source>
        <dbReference type="Pfam" id="PF08327"/>
    </source>
</evidence>
<dbReference type="Proteomes" id="UP001597090">
    <property type="component" value="Unassembled WGS sequence"/>
</dbReference>
<dbReference type="Gene3D" id="3.30.530.20">
    <property type="match status" value="1"/>
</dbReference>
<organism evidence="3 4">
    <name type="scientific">Lysobacter koreensis</name>
    <dbReference type="NCBI Taxonomy" id="266122"/>
    <lineage>
        <taxon>Bacteria</taxon>
        <taxon>Pseudomonadati</taxon>
        <taxon>Pseudomonadota</taxon>
        <taxon>Gammaproteobacteria</taxon>
        <taxon>Lysobacterales</taxon>
        <taxon>Lysobacteraceae</taxon>
        <taxon>Lysobacter</taxon>
    </lineage>
</organism>
<name>A0ABW2YNM0_9GAMM</name>
<protein>
    <submittedName>
        <fullName evidence="3">SRPBCC domain-containing protein</fullName>
    </submittedName>
</protein>
<keyword evidence="4" id="KW-1185">Reference proteome</keyword>
<evidence type="ECO:0000313" key="3">
    <source>
        <dbReference type="EMBL" id="MFD0739777.1"/>
    </source>
</evidence>
<dbReference type="InterPro" id="IPR023393">
    <property type="entry name" value="START-like_dom_sf"/>
</dbReference>
<feature type="domain" description="Activator of Hsp90 ATPase homologue 1/2-like C-terminal" evidence="2">
    <location>
        <begin position="15"/>
        <end position="130"/>
    </location>
</feature>
<comment type="caution">
    <text evidence="3">The sequence shown here is derived from an EMBL/GenBank/DDBJ whole genome shotgun (WGS) entry which is preliminary data.</text>
</comment>
<dbReference type="SUPFAM" id="SSF55961">
    <property type="entry name" value="Bet v1-like"/>
    <property type="match status" value="1"/>
</dbReference>
<proteinExistence type="inferred from homology"/>
<sequence length="152" mass="16261">MSKIAASAEMLIRKPPNDVFDAFTDPRTLEKFWLKSASGPLAEDAVVEWEFLVQGARETVKVTKFVAGEAITFVWSDGIAVTIKLHPQDAIGTRVSVTAIGFKGTDASSQALNATEGFTIVLCDLKSLLETGQSGNMVRDKAALITADKADA</sequence>